<comment type="subunit">
    <text evidence="4">Part of the 30S ribosomal subunit. Forms a tight heterodimer with protein bS6.</text>
</comment>
<reference evidence="6 7" key="1">
    <citation type="submission" date="2017-07" db="EMBL/GenBank/DDBJ databases">
        <title>Recovery of genomes from metagenomes via a dereplication, aggregation, and scoring strategy.</title>
        <authorList>
            <person name="Sieber C.M."/>
            <person name="Probst A.J."/>
            <person name="Sharrar A."/>
            <person name="Thomas B.C."/>
            <person name="Hess M."/>
            <person name="Tringe S.G."/>
            <person name="Banfield J.F."/>
        </authorList>
    </citation>
    <scope>NUCLEOTIDE SEQUENCE [LARGE SCALE GENOMIC DNA]</scope>
    <source>
        <strain evidence="6">JGI_Cruoil_03_51_56</strain>
    </source>
</reference>
<dbReference type="GO" id="GO:0070181">
    <property type="term" value="F:small ribosomal subunit rRNA binding"/>
    <property type="evidence" value="ECO:0007669"/>
    <property type="project" value="TreeGrafter"/>
</dbReference>
<evidence type="ECO:0000256" key="3">
    <source>
        <dbReference type="ARBA" id="ARBA00023274"/>
    </source>
</evidence>
<dbReference type="Pfam" id="PF01084">
    <property type="entry name" value="Ribosomal_S18"/>
    <property type="match status" value="1"/>
</dbReference>
<comment type="function">
    <text evidence="4">Binds as a heterodimer with protein bS6 to the central domain of the 16S rRNA, where it helps stabilize the platform of the 30S subunit.</text>
</comment>
<sequence>MKRTYSAPRRRRSFGPRRKRTCYFCDNKINYIDYKASYLRNFLTERGKIVPSKLSGVCTRHQRTLARAIKTARNMALLSFSS</sequence>
<dbReference type="InterPro" id="IPR036870">
    <property type="entry name" value="Ribosomal_bS18_sf"/>
</dbReference>
<dbReference type="PANTHER" id="PTHR13479">
    <property type="entry name" value="30S RIBOSOMAL PROTEIN S18"/>
    <property type="match status" value="1"/>
</dbReference>
<dbReference type="AlphaFoldDB" id="A0A235BTZ7"/>
<dbReference type="GO" id="GO:0022627">
    <property type="term" value="C:cytosolic small ribosomal subunit"/>
    <property type="evidence" value="ECO:0007669"/>
    <property type="project" value="TreeGrafter"/>
</dbReference>
<dbReference type="PRINTS" id="PR00974">
    <property type="entry name" value="RIBOSOMALS18"/>
</dbReference>
<dbReference type="HAMAP" id="MF_00270">
    <property type="entry name" value="Ribosomal_bS18"/>
    <property type="match status" value="1"/>
</dbReference>
<dbReference type="GO" id="GO:0006412">
    <property type="term" value="P:translation"/>
    <property type="evidence" value="ECO:0007669"/>
    <property type="project" value="UniProtKB-UniRule"/>
</dbReference>
<proteinExistence type="inferred from homology"/>
<evidence type="ECO:0000313" key="7">
    <source>
        <dbReference type="Proteomes" id="UP000215559"/>
    </source>
</evidence>
<keyword evidence="4" id="KW-0699">rRNA-binding</keyword>
<evidence type="ECO:0000256" key="5">
    <source>
        <dbReference type="RuleBase" id="RU003910"/>
    </source>
</evidence>
<evidence type="ECO:0000313" key="6">
    <source>
        <dbReference type="EMBL" id="OYD15930.1"/>
    </source>
</evidence>
<dbReference type="NCBIfam" id="TIGR00165">
    <property type="entry name" value="S18"/>
    <property type="match status" value="1"/>
</dbReference>
<dbReference type="SUPFAM" id="SSF46911">
    <property type="entry name" value="Ribosomal protein S18"/>
    <property type="match status" value="1"/>
</dbReference>
<evidence type="ECO:0000256" key="1">
    <source>
        <dbReference type="ARBA" id="ARBA00005589"/>
    </source>
</evidence>
<protein>
    <recommendedName>
        <fullName evidence="4">Small ribosomal subunit protein bS18</fullName>
    </recommendedName>
</protein>
<keyword evidence="4" id="KW-0694">RNA-binding</keyword>
<dbReference type="EMBL" id="NOZP01000079">
    <property type="protein sequence ID" value="OYD15930.1"/>
    <property type="molecule type" value="Genomic_DNA"/>
</dbReference>
<comment type="similarity">
    <text evidence="1 4 5">Belongs to the bacterial ribosomal protein bS18 family.</text>
</comment>
<evidence type="ECO:0000256" key="4">
    <source>
        <dbReference type="HAMAP-Rule" id="MF_00270"/>
    </source>
</evidence>
<dbReference type="PANTHER" id="PTHR13479:SF40">
    <property type="entry name" value="SMALL RIBOSOMAL SUBUNIT PROTEIN BS18M"/>
    <property type="match status" value="1"/>
</dbReference>
<dbReference type="InterPro" id="IPR001648">
    <property type="entry name" value="Ribosomal_bS18"/>
</dbReference>
<accession>A0A235BTZ7</accession>
<gene>
    <name evidence="4 6" type="primary">rpsR</name>
    <name evidence="6" type="ORF">CH330_04185</name>
</gene>
<dbReference type="Gene3D" id="4.10.640.10">
    <property type="entry name" value="Ribosomal protein S18"/>
    <property type="match status" value="1"/>
</dbReference>
<organism evidence="6 7">
    <name type="scientific">candidate division WOR-3 bacterium JGI_Cruoil_03_51_56</name>
    <dbReference type="NCBI Taxonomy" id="1973747"/>
    <lineage>
        <taxon>Bacteria</taxon>
        <taxon>Bacteria division WOR-3</taxon>
    </lineage>
</organism>
<dbReference type="GO" id="GO:0003735">
    <property type="term" value="F:structural constituent of ribosome"/>
    <property type="evidence" value="ECO:0007669"/>
    <property type="project" value="InterPro"/>
</dbReference>
<dbReference type="Proteomes" id="UP000215559">
    <property type="component" value="Unassembled WGS sequence"/>
</dbReference>
<keyword evidence="3 4" id="KW-0687">Ribonucleoprotein</keyword>
<evidence type="ECO:0000256" key="2">
    <source>
        <dbReference type="ARBA" id="ARBA00022980"/>
    </source>
</evidence>
<comment type="caution">
    <text evidence="6">The sequence shown here is derived from an EMBL/GenBank/DDBJ whole genome shotgun (WGS) entry which is preliminary data.</text>
</comment>
<keyword evidence="2 4" id="KW-0689">Ribosomal protein</keyword>
<name>A0A235BTZ7_UNCW3</name>